<dbReference type="EMBL" id="BQNB010018521">
    <property type="protein sequence ID" value="GJT75336.1"/>
    <property type="molecule type" value="Genomic_DNA"/>
</dbReference>
<feature type="region of interest" description="Disordered" evidence="1">
    <location>
        <begin position="560"/>
        <end position="581"/>
    </location>
</feature>
<dbReference type="InterPro" id="IPR013103">
    <property type="entry name" value="RVT_2"/>
</dbReference>
<comment type="caution">
    <text evidence="3">The sequence shown here is derived from an EMBL/GenBank/DDBJ whole genome shotgun (WGS) entry which is preliminary data.</text>
</comment>
<dbReference type="CDD" id="cd09272">
    <property type="entry name" value="RNase_HI_RT_Ty1"/>
    <property type="match status" value="1"/>
</dbReference>
<evidence type="ECO:0000313" key="4">
    <source>
        <dbReference type="Proteomes" id="UP001151760"/>
    </source>
</evidence>
<feature type="compositionally biased region" description="Basic and acidic residues" evidence="1">
    <location>
        <begin position="342"/>
        <end position="357"/>
    </location>
</feature>
<evidence type="ECO:0000256" key="1">
    <source>
        <dbReference type="SAM" id="MobiDB-lite"/>
    </source>
</evidence>
<sequence length="600" mass="68803">MDVKTAFLNGPLKEEVYVSQPEGFIDPKFSDHVYRLKKKLYTVSSKHLVHGEKLVSWSSKKQDCTVRSTAEAEYVSLSACCAQSAIAISCNPVQHSKTKHIDIRYHFIKEHVEKALPTERFEYLVLRIGMRCMTPTQLESPTNLNCLSDLSHVRLWPFSAMNRMRSEGLSDHSIGDLSLNDAMLLTQERRARDKYHNLIDDDLMKNIFNSGKYKDKVGMKILDWMITDKIKLTEHYRMYAEVFGLLCLSHNRLSLPKERIGHLAPLGPTVDEADDMILQDTIQVSLAEQKSHEQQEAKENVELVKEHLAAEEIEKMVEEIENVVDDSSNPRNDENDILGTRIEPRSDKESPEVEINDSEKADNVEVEITNVVIPVNFDDEEEEITDEVYEQKRREKGKIFIKYQSVARYFLSTLRAALIIKAKPGRFKCYKSFFEELQGRYGYLFGHLKAMFMEKKSFNTHIDHLQDVMVKSLPIMNREEMAKMIDAAIQQECGNLKAEIYSQIQNAIATNIPSQVDMSVRSYMFGHIIYVHLTQPTTSSAQEQQYQLLQVPATTCRTPAVCPRDQDDPHDDAYPKGENSAKWQKMSEYGAYVSGESSFG</sequence>
<dbReference type="Proteomes" id="UP001151760">
    <property type="component" value="Unassembled WGS sequence"/>
</dbReference>
<proteinExistence type="predicted"/>
<evidence type="ECO:0000259" key="2">
    <source>
        <dbReference type="Pfam" id="PF07727"/>
    </source>
</evidence>
<reference evidence="3" key="2">
    <citation type="submission" date="2022-01" db="EMBL/GenBank/DDBJ databases">
        <authorList>
            <person name="Yamashiro T."/>
            <person name="Shiraishi A."/>
            <person name="Satake H."/>
            <person name="Nakayama K."/>
        </authorList>
    </citation>
    <scope>NUCLEOTIDE SEQUENCE</scope>
</reference>
<reference evidence="3" key="1">
    <citation type="journal article" date="2022" name="Int. J. Mol. Sci.">
        <title>Draft Genome of Tanacetum Coccineum: Genomic Comparison of Closely Related Tanacetum-Family Plants.</title>
        <authorList>
            <person name="Yamashiro T."/>
            <person name="Shiraishi A."/>
            <person name="Nakayama K."/>
            <person name="Satake H."/>
        </authorList>
    </citation>
    <scope>NUCLEOTIDE SEQUENCE</scope>
</reference>
<organism evidence="3 4">
    <name type="scientific">Tanacetum coccineum</name>
    <dbReference type="NCBI Taxonomy" id="301880"/>
    <lineage>
        <taxon>Eukaryota</taxon>
        <taxon>Viridiplantae</taxon>
        <taxon>Streptophyta</taxon>
        <taxon>Embryophyta</taxon>
        <taxon>Tracheophyta</taxon>
        <taxon>Spermatophyta</taxon>
        <taxon>Magnoliopsida</taxon>
        <taxon>eudicotyledons</taxon>
        <taxon>Gunneridae</taxon>
        <taxon>Pentapetalae</taxon>
        <taxon>asterids</taxon>
        <taxon>campanulids</taxon>
        <taxon>Asterales</taxon>
        <taxon>Asteraceae</taxon>
        <taxon>Asteroideae</taxon>
        <taxon>Anthemideae</taxon>
        <taxon>Anthemidinae</taxon>
        <taxon>Tanacetum</taxon>
    </lineage>
</organism>
<evidence type="ECO:0000313" key="3">
    <source>
        <dbReference type="EMBL" id="GJT75336.1"/>
    </source>
</evidence>
<dbReference type="PANTHER" id="PTHR11439">
    <property type="entry name" value="GAG-POL-RELATED RETROTRANSPOSON"/>
    <property type="match status" value="1"/>
</dbReference>
<protein>
    <submittedName>
        <fullName evidence="3">Retrovirus-related pol polyprotein from transposon TNT 1-94</fullName>
    </submittedName>
</protein>
<feature type="region of interest" description="Disordered" evidence="1">
    <location>
        <begin position="321"/>
        <end position="357"/>
    </location>
</feature>
<feature type="compositionally biased region" description="Basic and acidic residues" evidence="1">
    <location>
        <begin position="564"/>
        <end position="575"/>
    </location>
</feature>
<keyword evidence="4" id="KW-1185">Reference proteome</keyword>
<dbReference type="Pfam" id="PF07727">
    <property type="entry name" value="RVT_2"/>
    <property type="match status" value="1"/>
</dbReference>
<dbReference type="PANTHER" id="PTHR11439:SF483">
    <property type="entry name" value="PEPTIDE SYNTHASE GLIP-LIKE, PUTATIVE (AFU_ORTHOLOGUE AFUA_3G12920)-RELATED"/>
    <property type="match status" value="1"/>
</dbReference>
<accession>A0ABQ5GIE6</accession>
<feature type="domain" description="Reverse transcriptase Ty1/copia-type" evidence="2">
    <location>
        <begin position="1"/>
        <end position="44"/>
    </location>
</feature>
<gene>
    <name evidence="3" type="ORF">Tco_1042061</name>
</gene>
<name>A0ABQ5GIE6_9ASTR</name>